<keyword evidence="4 8" id="KW-0819">tRNA processing</keyword>
<dbReference type="InterPro" id="IPR011063">
    <property type="entry name" value="TilS/TtcA_N"/>
</dbReference>
<dbReference type="GO" id="GO:0006400">
    <property type="term" value="P:tRNA modification"/>
    <property type="evidence" value="ECO:0007669"/>
    <property type="project" value="UniProtKB-UniRule"/>
</dbReference>
<dbReference type="Pfam" id="PF01171">
    <property type="entry name" value="ATP_bind_3"/>
    <property type="match status" value="1"/>
</dbReference>
<dbReference type="GO" id="GO:0005737">
    <property type="term" value="C:cytoplasm"/>
    <property type="evidence" value="ECO:0007669"/>
    <property type="project" value="UniProtKB-SubCell"/>
</dbReference>
<dbReference type="InterPro" id="IPR014729">
    <property type="entry name" value="Rossmann-like_a/b/a_fold"/>
</dbReference>
<keyword evidence="5 8" id="KW-0547">Nucleotide-binding</keyword>
<dbReference type="SUPFAM" id="SSF52402">
    <property type="entry name" value="Adenine nucleotide alpha hydrolases-like"/>
    <property type="match status" value="1"/>
</dbReference>
<dbReference type="RefSeq" id="WP_116688651.1">
    <property type="nucleotide sequence ID" value="NZ_CAWNYD010000011.1"/>
</dbReference>
<dbReference type="SUPFAM" id="SSF82829">
    <property type="entry name" value="MesJ substrate recognition domain-like"/>
    <property type="match status" value="1"/>
</dbReference>
<evidence type="ECO:0000256" key="8">
    <source>
        <dbReference type="HAMAP-Rule" id="MF_01161"/>
    </source>
</evidence>
<evidence type="ECO:0000259" key="9">
    <source>
        <dbReference type="SMART" id="SM00977"/>
    </source>
</evidence>
<reference evidence="10 11" key="1">
    <citation type="submission" date="2018-04" db="EMBL/GenBank/DDBJ databases">
        <title>Thalassorhabdus spongiae gen. nov., sp. nov., isolated from a marine sponge in South-West Iceland.</title>
        <authorList>
            <person name="Knobloch S."/>
            <person name="Daussin A."/>
            <person name="Johannsson R."/>
            <person name="Marteinsson V.T."/>
        </authorList>
    </citation>
    <scope>NUCLEOTIDE SEQUENCE [LARGE SCALE GENOMIC DNA]</scope>
    <source>
        <strain evidence="10 11">Hp12</strain>
    </source>
</reference>
<feature type="binding site" evidence="8">
    <location>
        <begin position="33"/>
        <end position="38"/>
    </location>
    <ligand>
        <name>ATP</name>
        <dbReference type="ChEBI" id="CHEBI:30616"/>
    </ligand>
</feature>
<dbReference type="InterPro" id="IPR012796">
    <property type="entry name" value="Lysidine-tRNA-synth_C"/>
</dbReference>
<dbReference type="SUPFAM" id="SSF56037">
    <property type="entry name" value="PheT/TilS domain"/>
    <property type="match status" value="1"/>
</dbReference>
<evidence type="ECO:0000256" key="4">
    <source>
        <dbReference type="ARBA" id="ARBA00022694"/>
    </source>
</evidence>
<dbReference type="HAMAP" id="MF_01161">
    <property type="entry name" value="tRNA_Ile_lys_synt"/>
    <property type="match status" value="1"/>
</dbReference>
<comment type="subcellular location">
    <subcellularLocation>
        <location evidence="1 8">Cytoplasm</location>
    </subcellularLocation>
</comment>
<dbReference type="GO" id="GO:0005524">
    <property type="term" value="F:ATP binding"/>
    <property type="evidence" value="ECO:0007669"/>
    <property type="project" value="UniProtKB-UniRule"/>
</dbReference>
<evidence type="ECO:0000256" key="7">
    <source>
        <dbReference type="ARBA" id="ARBA00048539"/>
    </source>
</evidence>
<dbReference type="Pfam" id="PF09179">
    <property type="entry name" value="TilS"/>
    <property type="match status" value="1"/>
</dbReference>
<dbReference type="InterPro" id="IPR015262">
    <property type="entry name" value="tRNA_Ile_lys_synt_subst-bd"/>
</dbReference>
<evidence type="ECO:0000313" key="11">
    <source>
        <dbReference type="Proteomes" id="UP000244906"/>
    </source>
</evidence>
<comment type="domain">
    <text evidence="8">The N-terminal region contains the highly conserved SGGXDS motif, predicted to be a P-loop motif involved in ATP binding.</text>
</comment>
<comment type="similarity">
    <text evidence="8">Belongs to the tRNA(Ile)-lysidine synthase family.</text>
</comment>
<organism evidence="10 11">
    <name type="scientific">Pelagibaculum spongiae</name>
    <dbReference type="NCBI Taxonomy" id="2080658"/>
    <lineage>
        <taxon>Bacteria</taxon>
        <taxon>Pseudomonadati</taxon>
        <taxon>Pseudomonadota</taxon>
        <taxon>Gammaproteobacteria</taxon>
        <taxon>Oceanospirillales</taxon>
        <taxon>Pelagibaculum</taxon>
    </lineage>
</organism>
<evidence type="ECO:0000256" key="2">
    <source>
        <dbReference type="ARBA" id="ARBA00022490"/>
    </source>
</evidence>
<dbReference type="NCBIfam" id="TIGR02432">
    <property type="entry name" value="lysidine_TilS_N"/>
    <property type="match status" value="1"/>
</dbReference>
<dbReference type="Gene3D" id="3.40.50.620">
    <property type="entry name" value="HUPs"/>
    <property type="match status" value="1"/>
</dbReference>
<evidence type="ECO:0000313" key="10">
    <source>
        <dbReference type="EMBL" id="PVZ64897.1"/>
    </source>
</evidence>
<dbReference type="SMART" id="SM00977">
    <property type="entry name" value="TilS_C"/>
    <property type="match status" value="1"/>
</dbReference>
<evidence type="ECO:0000256" key="1">
    <source>
        <dbReference type="ARBA" id="ARBA00004496"/>
    </source>
</evidence>
<keyword evidence="6 8" id="KW-0067">ATP-binding</keyword>
<comment type="catalytic activity">
    <reaction evidence="7 8">
        <text>cytidine(34) in tRNA(Ile2) + L-lysine + ATP = lysidine(34) in tRNA(Ile2) + AMP + diphosphate + H(+)</text>
        <dbReference type="Rhea" id="RHEA:43744"/>
        <dbReference type="Rhea" id="RHEA-COMP:10625"/>
        <dbReference type="Rhea" id="RHEA-COMP:10670"/>
        <dbReference type="ChEBI" id="CHEBI:15378"/>
        <dbReference type="ChEBI" id="CHEBI:30616"/>
        <dbReference type="ChEBI" id="CHEBI:32551"/>
        <dbReference type="ChEBI" id="CHEBI:33019"/>
        <dbReference type="ChEBI" id="CHEBI:82748"/>
        <dbReference type="ChEBI" id="CHEBI:83665"/>
        <dbReference type="ChEBI" id="CHEBI:456215"/>
        <dbReference type="EC" id="6.3.4.19"/>
    </reaction>
</comment>
<name>A0A2V1GXJ0_9GAMM</name>
<dbReference type="InterPro" id="IPR012094">
    <property type="entry name" value="tRNA_Ile_lys_synt"/>
</dbReference>
<dbReference type="InterPro" id="IPR012795">
    <property type="entry name" value="tRNA_Ile_lys_synt_N"/>
</dbReference>
<comment type="function">
    <text evidence="8">Ligates lysine onto the cytidine present at position 34 of the AUA codon-specific tRNA(Ile) that contains the anticodon CAU, in an ATP-dependent manner. Cytidine is converted to lysidine, thus changing the amino acid specificity of the tRNA from methionine to isoleucine.</text>
</comment>
<evidence type="ECO:0000256" key="5">
    <source>
        <dbReference type="ARBA" id="ARBA00022741"/>
    </source>
</evidence>
<accession>A0A2V1GXJ0</accession>
<dbReference type="PANTHER" id="PTHR43033:SF1">
    <property type="entry name" value="TRNA(ILE)-LYSIDINE SYNTHASE-RELATED"/>
    <property type="match status" value="1"/>
</dbReference>
<dbReference type="Pfam" id="PF11734">
    <property type="entry name" value="TilS_C"/>
    <property type="match status" value="1"/>
</dbReference>
<dbReference type="EC" id="6.3.4.19" evidence="8"/>
<gene>
    <name evidence="8 10" type="primary">tilS</name>
    <name evidence="10" type="ORF">DC094_18705</name>
</gene>
<keyword evidence="2 8" id="KW-0963">Cytoplasm</keyword>
<dbReference type="Gene3D" id="1.20.59.20">
    <property type="match status" value="1"/>
</dbReference>
<dbReference type="Proteomes" id="UP000244906">
    <property type="component" value="Unassembled WGS sequence"/>
</dbReference>
<keyword evidence="11" id="KW-1185">Reference proteome</keyword>
<dbReference type="AlphaFoldDB" id="A0A2V1GXJ0"/>
<dbReference type="CDD" id="cd01992">
    <property type="entry name" value="TilS_N"/>
    <property type="match status" value="1"/>
</dbReference>
<dbReference type="PANTHER" id="PTHR43033">
    <property type="entry name" value="TRNA(ILE)-LYSIDINE SYNTHASE-RELATED"/>
    <property type="match status" value="1"/>
</dbReference>
<keyword evidence="3 8" id="KW-0436">Ligase</keyword>
<protein>
    <recommendedName>
        <fullName evidence="8">tRNA(Ile)-lysidine synthase</fullName>
        <ecNumber evidence="8">6.3.4.19</ecNumber>
    </recommendedName>
    <alternativeName>
        <fullName evidence="8">tRNA(Ile)-2-lysyl-cytidine synthase</fullName>
    </alternativeName>
    <alternativeName>
        <fullName evidence="8">tRNA(Ile)-lysidine synthetase</fullName>
    </alternativeName>
</protein>
<dbReference type="EMBL" id="QDDL01000011">
    <property type="protein sequence ID" value="PVZ64897.1"/>
    <property type="molecule type" value="Genomic_DNA"/>
</dbReference>
<evidence type="ECO:0000256" key="6">
    <source>
        <dbReference type="ARBA" id="ARBA00022840"/>
    </source>
</evidence>
<feature type="domain" description="Lysidine-tRNA(Ile) synthetase C-terminal" evidence="9">
    <location>
        <begin position="366"/>
        <end position="433"/>
    </location>
</feature>
<dbReference type="GO" id="GO:0032267">
    <property type="term" value="F:tRNA(Ile)-lysidine synthase activity"/>
    <property type="evidence" value="ECO:0007669"/>
    <property type="project" value="UniProtKB-EC"/>
</dbReference>
<sequence>MASDSLVTQFEQQLQGILNALPVAPHKFLIAFSGGRDSTALLHLAAQLLPKSQLLAVHINHQLSENASQWQQHCQHQAEQLSIEFKSVSVQLNPQPRQSLEELARDARYQVFSQLMQPDDALLVGHHLQDQSETLLLRLFRGAGVKGLSAMADWRMFASGYLLRPLLHLPRQQLTEWLKLQSIEWIEDESNAENLFRRNLIRNQFLPQIRQQWQGIDRVLSATARRMQQANRLLDQLADQDLAQVLLPGNRLDLKPLQQLDDDRLINLLRYWLSQAGQRSLPEIRLQEFVRQLKSANSTASPRQDLTDGSFMACYGQMLWLVEGRLIEQLQQQAQNSFWNPQQQPILTTESFELSAQGNELPNVELRLVFGVTGLKLQCSTSGRFESVGRLMNQAGIPLWYRDYWPLIVDDQGLVAIAGIKMATRTDNVNYKILCDFSALPTGIN</sequence>
<proteinExistence type="inferred from homology"/>
<dbReference type="OrthoDB" id="9807403at2"/>
<evidence type="ECO:0000256" key="3">
    <source>
        <dbReference type="ARBA" id="ARBA00022598"/>
    </source>
</evidence>
<comment type="caution">
    <text evidence="10">The sequence shown here is derived from an EMBL/GenBank/DDBJ whole genome shotgun (WGS) entry which is preliminary data.</text>
</comment>